<dbReference type="InterPro" id="IPR029044">
    <property type="entry name" value="Nucleotide-diphossugar_trans"/>
</dbReference>
<dbReference type="CDD" id="cd04182">
    <property type="entry name" value="GT_2_like_f"/>
    <property type="match status" value="1"/>
</dbReference>
<name>A0ABS2P8U7_9BACL</name>
<feature type="domain" description="MobA-like NTP transferase" evidence="1">
    <location>
        <begin position="1"/>
        <end position="149"/>
    </location>
</feature>
<comment type="caution">
    <text evidence="2">The sequence shown here is derived from an EMBL/GenBank/DDBJ whole genome shotgun (WGS) entry which is preliminary data.</text>
</comment>
<proteinExistence type="predicted"/>
<dbReference type="RefSeq" id="WP_204695803.1">
    <property type="nucleotide sequence ID" value="NZ_JAFBEC010000002.1"/>
</dbReference>
<accession>A0ABS2P8U7</accession>
<reference evidence="2 3" key="1">
    <citation type="submission" date="2021-01" db="EMBL/GenBank/DDBJ databases">
        <title>Genomic Encyclopedia of Type Strains, Phase IV (KMG-IV): sequencing the most valuable type-strain genomes for metagenomic binning, comparative biology and taxonomic classification.</title>
        <authorList>
            <person name="Goeker M."/>
        </authorList>
    </citation>
    <scope>NUCLEOTIDE SEQUENCE [LARGE SCALE GENOMIC DNA]</scope>
    <source>
        <strain evidence="2 3">DSM 25540</strain>
    </source>
</reference>
<sequence length="183" mass="20559">MGRNKLALPLFNTTLGSVALKVALQSNLDEVLIVKRAEDRLEWVDSSCEVQFQSVTCCDAHLGQAHSIVTGIKAAVTRGADAVMIMLADQPFLRMHHLNTMMEVATRERIQYIGTNAERRTQPPLLFSKEVFPDLMKLEGDVGARRLLPTLTGMSLNIKESREAYDIDTEEQYTWLISQQNIP</sequence>
<dbReference type="Proteomes" id="UP000741863">
    <property type="component" value="Unassembled WGS sequence"/>
</dbReference>
<evidence type="ECO:0000313" key="3">
    <source>
        <dbReference type="Proteomes" id="UP000741863"/>
    </source>
</evidence>
<dbReference type="Gene3D" id="3.90.550.10">
    <property type="entry name" value="Spore Coat Polysaccharide Biosynthesis Protein SpsA, Chain A"/>
    <property type="match status" value="1"/>
</dbReference>
<keyword evidence="3" id="KW-1185">Reference proteome</keyword>
<evidence type="ECO:0000259" key="1">
    <source>
        <dbReference type="Pfam" id="PF12804"/>
    </source>
</evidence>
<gene>
    <name evidence="2" type="ORF">JOD17_000816</name>
</gene>
<dbReference type="PANTHER" id="PTHR43777:SF1">
    <property type="entry name" value="MOLYBDENUM COFACTOR CYTIDYLYLTRANSFERASE"/>
    <property type="match status" value="1"/>
</dbReference>
<dbReference type="SUPFAM" id="SSF53448">
    <property type="entry name" value="Nucleotide-diphospho-sugar transferases"/>
    <property type="match status" value="1"/>
</dbReference>
<dbReference type="PANTHER" id="PTHR43777">
    <property type="entry name" value="MOLYBDENUM COFACTOR CYTIDYLYLTRANSFERASE"/>
    <property type="match status" value="1"/>
</dbReference>
<evidence type="ECO:0000313" key="2">
    <source>
        <dbReference type="EMBL" id="MBM7631724.1"/>
    </source>
</evidence>
<dbReference type="EMBL" id="JAFBEC010000002">
    <property type="protein sequence ID" value="MBM7631724.1"/>
    <property type="molecule type" value="Genomic_DNA"/>
</dbReference>
<organism evidence="2 3">
    <name type="scientific">Geomicrobium sediminis</name>
    <dbReference type="NCBI Taxonomy" id="1347788"/>
    <lineage>
        <taxon>Bacteria</taxon>
        <taxon>Bacillati</taxon>
        <taxon>Bacillota</taxon>
        <taxon>Bacilli</taxon>
        <taxon>Bacillales</taxon>
        <taxon>Geomicrobium</taxon>
    </lineage>
</organism>
<dbReference type="Pfam" id="PF12804">
    <property type="entry name" value="NTP_transf_3"/>
    <property type="match status" value="1"/>
</dbReference>
<dbReference type="InterPro" id="IPR025877">
    <property type="entry name" value="MobA-like_NTP_Trfase"/>
</dbReference>
<protein>
    <submittedName>
        <fullName evidence="2">Xanthine dehydrogenase accessory protein pucB</fullName>
    </submittedName>
</protein>